<keyword evidence="1" id="KW-0378">Hydrolase</keyword>
<sequence length="306" mass="34924">MLKTHAILRQTKKRLNKQESQSKEDSWSKKPILPGTYYQDEAEEEMNIIVPTKYKDKHTTRNKTFEGTESKEKDNVEEESDKLKKKMVHQKSEKKEVIKDKKELKPKLEIENVIKEILEQKINLTLEEILSDSPAFIHRLQGLSLEVKEAMKPVKTLDIKGDVISIKIKDFEKTRLHYACPLGFMQVFVGKKEYPVMDLVDTGAELKIITEDAEIKALLLNRKLEMNLRGIGGHTTSLIGLSKFTQALLPSGEQKEMHFFIAKGEVHTVLGRPSLAGNSIILDFSQKQSEIFSHQEADGGRLCIPI</sequence>
<dbReference type="GO" id="GO:0004190">
    <property type="term" value="F:aspartic-type endopeptidase activity"/>
    <property type="evidence" value="ECO:0007669"/>
    <property type="project" value="InterPro"/>
</dbReference>
<reference evidence="4" key="1">
    <citation type="submission" date="2021-03" db="EMBL/GenBank/DDBJ databases">
        <title>Draft genome sequence of rust myrtle Austropuccinia psidii MF-1, a brazilian biotype.</title>
        <authorList>
            <person name="Quecine M.C."/>
            <person name="Pachon D.M.R."/>
            <person name="Bonatelli M.L."/>
            <person name="Correr F.H."/>
            <person name="Franceschini L.M."/>
            <person name="Leite T.F."/>
            <person name="Margarido G.R.A."/>
            <person name="Almeida C.A."/>
            <person name="Ferrarezi J.A."/>
            <person name="Labate C.A."/>
        </authorList>
    </citation>
    <scope>NUCLEOTIDE SEQUENCE</scope>
    <source>
        <strain evidence="4">MF-1</strain>
    </source>
</reference>
<dbReference type="EMBL" id="AVOT02024235">
    <property type="protein sequence ID" value="MBW0514787.1"/>
    <property type="molecule type" value="Genomic_DNA"/>
</dbReference>
<name>A0A9Q3EBU1_9BASI</name>
<comment type="caution">
    <text evidence="4">The sequence shown here is derived from an EMBL/GenBank/DDBJ whole genome shotgun (WGS) entry which is preliminary data.</text>
</comment>
<evidence type="ECO:0000259" key="3">
    <source>
        <dbReference type="PROSITE" id="PS50175"/>
    </source>
</evidence>
<feature type="compositionally biased region" description="Basic and acidic residues" evidence="2">
    <location>
        <begin position="53"/>
        <end position="74"/>
    </location>
</feature>
<protein>
    <recommendedName>
        <fullName evidence="3">Peptidase A2 domain-containing protein</fullName>
    </recommendedName>
</protein>
<dbReference type="InterPro" id="IPR001995">
    <property type="entry name" value="Peptidase_A2_cat"/>
</dbReference>
<evidence type="ECO:0000313" key="5">
    <source>
        <dbReference type="Proteomes" id="UP000765509"/>
    </source>
</evidence>
<feature type="compositionally biased region" description="Basic and acidic residues" evidence="2">
    <location>
        <begin position="16"/>
        <end position="28"/>
    </location>
</feature>
<organism evidence="4 5">
    <name type="scientific">Austropuccinia psidii MF-1</name>
    <dbReference type="NCBI Taxonomy" id="1389203"/>
    <lineage>
        <taxon>Eukaryota</taxon>
        <taxon>Fungi</taxon>
        <taxon>Dikarya</taxon>
        <taxon>Basidiomycota</taxon>
        <taxon>Pucciniomycotina</taxon>
        <taxon>Pucciniomycetes</taxon>
        <taxon>Pucciniales</taxon>
        <taxon>Sphaerophragmiaceae</taxon>
        <taxon>Austropuccinia</taxon>
    </lineage>
</organism>
<feature type="region of interest" description="Disordered" evidence="2">
    <location>
        <begin position="53"/>
        <end position="81"/>
    </location>
</feature>
<dbReference type="PROSITE" id="PS50175">
    <property type="entry name" value="ASP_PROT_RETROV"/>
    <property type="match status" value="1"/>
</dbReference>
<proteinExistence type="predicted"/>
<dbReference type="Gene3D" id="2.40.70.10">
    <property type="entry name" value="Acid Proteases"/>
    <property type="match status" value="1"/>
</dbReference>
<feature type="region of interest" description="Disordered" evidence="2">
    <location>
        <begin position="1"/>
        <end position="33"/>
    </location>
</feature>
<dbReference type="OrthoDB" id="5535068at2759"/>
<evidence type="ECO:0000256" key="1">
    <source>
        <dbReference type="ARBA" id="ARBA00022801"/>
    </source>
</evidence>
<evidence type="ECO:0000313" key="4">
    <source>
        <dbReference type="EMBL" id="MBW0514787.1"/>
    </source>
</evidence>
<evidence type="ECO:0000256" key="2">
    <source>
        <dbReference type="SAM" id="MobiDB-lite"/>
    </source>
</evidence>
<dbReference type="SUPFAM" id="SSF50630">
    <property type="entry name" value="Acid proteases"/>
    <property type="match status" value="1"/>
</dbReference>
<keyword evidence="5" id="KW-1185">Reference proteome</keyword>
<dbReference type="AlphaFoldDB" id="A0A9Q3EBU1"/>
<gene>
    <name evidence="4" type="ORF">O181_054502</name>
</gene>
<dbReference type="Proteomes" id="UP000765509">
    <property type="component" value="Unassembled WGS sequence"/>
</dbReference>
<feature type="domain" description="Peptidase A2" evidence="3">
    <location>
        <begin position="196"/>
        <end position="233"/>
    </location>
</feature>
<dbReference type="GO" id="GO:0006508">
    <property type="term" value="P:proteolysis"/>
    <property type="evidence" value="ECO:0007669"/>
    <property type="project" value="InterPro"/>
</dbReference>
<dbReference type="InterPro" id="IPR021109">
    <property type="entry name" value="Peptidase_aspartic_dom_sf"/>
</dbReference>
<accession>A0A9Q3EBU1</accession>